<dbReference type="NCBIfam" id="TIGR01509">
    <property type="entry name" value="HAD-SF-IA-v3"/>
    <property type="match status" value="1"/>
</dbReference>
<dbReference type="Proteomes" id="UP001189122">
    <property type="component" value="Unassembled WGS sequence"/>
</dbReference>
<dbReference type="Gene3D" id="3.40.50.1000">
    <property type="entry name" value="HAD superfamily/HAD-like"/>
    <property type="match status" value="1"/>
</dbReference>
<keyword evidence="3" id="KW-0460">Magnesium</keyword>
<dbReference type="GO" id="GO:0003824">
    <property type="term" value="F:catalytic activity"/>
    <property type="evidence" value="ECO:0007669"/>
    <property type="project" value="UniProtKB-ARBA"/>
</dbReference>
<dbReference type="InterPro" id="IPR023214">
    <property type="entry name" value="HAD_sf"/>
</dbReference>
<dbReference type="SUPFAM" id="SSF56784">
    <property type="entry name" value="HAD-like"/>
    <property type="match status" value="1"/>
</dbReference>
<organism evidence="5">
    <name type="scientific">Spirodela intermedia</name>
    <name type="common">Intermediate duckweed</name>
    <dbReference type="NCBI Taxonomy" id="51605"/>
    <lineage>
        <taxon>Eukaryota</taxon>
        <taxon>Viridiplantae</taxon>
        <taxon>Streptophyta</taxon>
        <taxon>Embryophyta</taxon>
        <taxon>Tracheophyta</taxon>
        <taxon>Spermatophyta</taxon>
        <taxon>Magnoliopsida</taxon>
        <taxon>Liliopsida</taxon>
        <taxon>Araceae</taxon>
        <taxon>Lemnoideae</taxon>
        <taxon>Spirodela</taxon>
    </lineage>
</organism>
<dbReference type="InterPro" id="IPR006439">
    <property type="entry name" value="HAD-SF_hydro_IA"/>
</dbReference>
<dbReference type="InterPro" id="IPR036412">
    <property type="entry name" value="HAD-like_sf"/>
</dbReference>
<keyword evidence="2" id="KW-0479">Metal-binding</keyword>
<dbReference type="CDD" id="cd07505">
    <property type="entry name" value="HAD_BPGM-like"/>
    <property type="match status" value="1"/>
</dbReference>
<proteinExistence type="predicted"/>
<evidence type="ECO:0000256" key="1">
    <source>
        <dbReference type="ARBA" id="ARBA00001946"/>
    </source>
</evidence>
<comment type="cofactor">
    <cofactor evidence="1">
        <name>Mg(2+)</name>
        <dbReference type="ChEBI" id="CHEBI:18420"/>
    </cofactor>
</comment>
<dbReference type="EMBL" id="LR743600">
    <property type="protein sequence ID" value="CAA2630483.1"/>
    <property type="molecule type" value="Genomic_DNA"/>
</dbReference>
<dbReference type="Pfam" id="PF13419">
    <property type="entry name" value="HAD_2"/>
    <property type="match status" value="1"/>
</dbReference>
<dbReference type="InterPro" id="IPR051600">
    <property type="entry name" value="Beta-PGM-like"/>
</dbReference>
<evidence type="ECO:0000313" key="5">
    <source>
        <dbReference type="EMBL" id="CAA2630483.1"/>
    </source>
</evidence>
<dbReference type="InterPro" id="IPR023198">
    <property type="entry name" value="PGP-like_dom2"/>
</dbReference>
<protein>
    <submittedName>
        <fullName evidence="5">Uncharacterized protein</fullName>
    </submittedName>
</protein>
<evidence type="ECO:0000313" key="6">
    <source>
        <dbReference type="Proteomes" id="UP001189122"/>
    </source>
</evidence>
<dbReference type="AlphaFoldDB" id="A0A7I8JHV0"/>
<name>A0A7I8JHV0_SPIIN</name>
<keyword evidence="4" id="KW-0119">Carbohydrate metabolism</keyword>
<dbReference type="GO" id="GO:0046872">
    <property type="term" value="F:metal ion binding"/>
    <property type="evidence" value="ECO:0007669"/>
    <property type="project" value="UniProtKB-KW"/>
</dbReference>
<sequence length="270" mass="29483">MTAASSRVCHLALSSTVFPRPRPTGDSLPCAAFFPGYRWWEQVLEASPALVSSAAAEAAALFSFASIFPLEAVLFDIDGTLCDSDPIHYFAFREMLQEVGYNGGEPITEEFFAKNISGGHNDDLARFLFPDWDHKTAMKFMDDKEAMFRSEGLHKLCRWIEDRRLKRAALMISILGLSDFFEVLVVGSECERAKPFPDPYLKALKLIGASSDHTFVFEDSASGIKAGVAAGMPGMLLDAGAALLIGDFEDPKLWAALEEDERRAAAAGGA</sequence>
<dbReference type="InterPro" id="IPR041492">
    <property type="entry name" value="HAD_2"/>
</dbReference>
<reference evidence="5 6" key="1">
    <citation type="submission" date="2019-12" db="EMBL/GenBank/DDBJ databases">
        <authorList>
            <person name="Scholz U."/>
            <person name="Mascher M."/>
            <person name="Fiebig A."/>
        </authorList>
    </citation>
    <scope>NUCLEOTIDE SEQUENCE</scope>
</reference>
<dbReference type="PANTHER" id="PTHR46193">
    <property type="entry name" value="6-PHOSPHOGLUCONATE PHOSPHATASE"/>
    <property type="match status" value="1"/>
</dbReference>
<keyword evidence="6" id="KW-1185">Reference proteome</keyword>
<dbReference type="SFLD" id="SFLDS00003">
    <property type="entry name" value="Haloacid_Dehalogenase"/>
    <property type="match status" value="1"/>
</dbReference>
<dbReference type="PANTHER" id="PTHR46193:SF18">
    <property type="entry name" value="HEXITOL PHOSPHATASE B"/>
    <property type="match status" value="1"/>
</dbReference>
<dbReference type="Gene3D" id="1.10.150.240">
    <property type="entry name" value="Putative phosphatase, domain 2"/>
    <property type="match status" value="1"/>
</dbReference>
<dbReference type="EMBL" id="CACRZD030000013">
    <property type="protein sequence ID" value="CAA6669726.1"/>
    <property type="molecule type" value="Genomic_DNA"/>
</dbReference>
<gene>
    <name evidence="5" type="ORF">SI7747_13016129</name>
</gene>
<evidence type="ECO:0000256" key="2">
    <source>
        <dbReference type="ARBA" id="ARBA00022723"/>
    </source>
</evidence>
<evidence type="ECO:0000256" key="4">
    <source>
        <dbReference type="ARBA" id="ARBA00023277"/>
    </source>
</evidence>
<accession>A0A7I8JHV0</accession>
<dbReference type="SFLD" id="SFLDG01129">
    <property type="entry name" value="C1.5:_HAD__Beta-PGM__Phosphata"/>
    <property type="match status" value="1"/>
</dbReference>
<evidence type="ECO:0000256" key="3">
    <source>
        <dbReference type="ARBA" id="ARBA00022842"/>
    </source>
</evidence>